<dbReference type="Gene3D" id="1.10.260.40">
    <property type="entry name" value="lambda repressor-like DNA-binding domains"/>
    <property type="match status" value="1"/>
</dbReference>
<dbReference type="PROSITE" id="PS50943">
    <property type="entry name" value="HTH_CROC1"/>
    <property type="match status" value="1"/>
</dbReference>
<evidence type="ECO:0000259" key="1">
    <source>
        <dbReference type="PROSITE" id="PS50943"/>
    </source>
</evidence>
<comment type="caution">
    <text evidence="2">The sequence shown here is derived from an EMBL/GenBank/DDBJ whole genome shotgun (WGS) entry which is preliminary data.</text>
</comment>
<evidence type="ECO:0000313" key="2">
    <source>
        <dbReference type="EMBL" id="MDA0567363.1"/>
    </source>
</evidence>
<dbReference type="Pfam" id="PF19054">
    <property type="entry name" value="DUF5753"/>
    <property type="match status" value="1"/>
</dbReference>
<reference evidence="2" key="1">
    <citation type="submission" date="2021-10" db="EMBL/GenBank/DDBJ databases">
        <title>Streptomonospora sp. nov., isolated from mangrove soil.</title>
        <authorList>
            <person name="Chen X."/>
            <person name="Ge X."/>
            <person name="Liu W."/>
        </authorList>
    </citation>
    <scope>NUCLEOTIDE SEQUENCE</scope>
    <source>
        <strain evidence="2">S1-112</strain>
    </source>
</reference>
<dbReference type="EMBL" id="JAJAQC010000055">
    <property type="protein sequence ID" value="MDA0567363.1"/>
    <property type="molecule type" value="Genomic_DNA"/>
</dbReference>
<feature type="domain" description="HTH cro/C1-type" evidence="1">
    <location>
        <begin position="16"/>
        <end position="52"/>
    </location>
</feature>
<dbReference type="InterPro" id="IPR010982">
    <property type="entry name" value="Lambda_DNA-bd_dom_sf"/>
</dbReference>
<proteinExistence type="predicted"/>
<sequence length="266" mass="30208">MAEQVHKQWLRWAGELRRLRDMSGMTQAQLARQTKISRQAISKYEKATRKPTRNSATILDEALSTGGVLYQLWRETRGTVEGPPEWRDFLAVEREATEIREWQPLLIPGLLQCESYARWIFTRLGAVVDDPERAVADRVGRLAQLRPGAMVRAVVDEVVLRRVCGTHEVMPSQLDHLLALAETGRVLLMVLPMHAPWRPVSTGSFRIMTLTDGRQIVHASYEGGYVVKALPTEVNEFASRFGDYQAEALPPSESVTCIRKLRDEFQ</sequence>
<protein>
    <submittedName>
        <fullName evidence="2">Helix-turn-helix transcriptional regulator</fullName>
    </submittedName>
</protein>
<dbReference type="Pfam" id="PF01381">
    <property type="entry name" value="HTH_3"/>
    <property type="match status" value="1"/>
</dbReference>
<dbReference type="SMART" id="SM00530">
    <property type="entry name" value="HTH_XRE"/>
    <property type="match status" value="1"/>
</dbReference>
<keyword evidence="3" id="KW-1185">Reference proteome</keyword>
<dbReference type="SUPFAM" id="SSF47413">
    <property type="entry name" value="lambda repressor-like DNA-binding domains"/>
    <property type="match status" value="1"/>
</dbReference>
<dbReference type="InterPro" id="IPR001387">
    <property type="entry name" value="Cro/C1-type_HTH"/>
</dbReference>
<dbReference type="RefSeq" id="WP_270074611.1">
    <property type="nucleotide sequence ID" value="NZ_JAJAQC010000055.1"/>
</dbReference>
<evidence type="ECO:0000313" key="3">
    <source>
        <dbReference type="Proteomes" id="UP001140076"/>
    </source>
</evidence>
<gene>
    <name evidence="2" type="ORF">LG943_24015</name>
</gene>
<accession>A0A9X3NS51</accession>
<dbReference type="AlphaFoldDB" id="A0A9X3NS51"/>
<dbReference type="InterPro" id="IPR043917">
    <property type="entry name" value="DUF5753"/>
</dbReference>
<dbReference type="Proteomes" id="UP001140076">
    <property type="component" value="Unassembled WGS sequence"/>
</dbReference>
<organism evidence="2 3">
    <name type="scientific">Streptomonospora mangrovi</name>
    <dbReference type="NCBI Taxonomy" id="2883123"/>
    <lineage>
        <taxon>Bacteria</taxon>
        <taxon>Bacillati</taxon>
        <taxon>Actinomycetota</taxon>
        <taxon>Actinomycetes</taxon>
        <taxon>Streptosporangiales</taxon>
        <taxon>Nocardiopsidaceae</taxon>
        <taxon>Streptomonospora</taxon>
    </lineage>
</organism>
<dbReference type="GO" id="GO:0003677">
    <property type="term" value="F:DNA binding"/>
    <property type="evidence" value="ECO:0007669"/>
    <property type="project" value="InterPro"/>
</dbReference>
<dbReference type="CDD" id="cd00093">
    <property type="entry name" value="HTH_XRE"/>
    <property type="match status" value="1"/>
</dbReference>
<name>A0A9X3NS51_9ACTN</name>